<dbReference type="Proteomes" id="UP000829685">
    <property type="component" value="Unassembled WGS sequence"/>
</dbReference>
<keyword evidence="3" id="KW-1185">Reference proteome</keyword>
<accession>A0A9P9WJ05</accession>
<dbReference type="Pfam" id="PF19535">
    <property type="entry name" value="DUF6060"/>
    <property type="match status" value="1"/>
</dbReference>
<feature type="signal peptide" evidence="1">
    <location>
        <begin position="1"/>
        <end position="22"/>
    </location>
</feature>
<evidence type="ECO:0000256" key="1">
    <source>
        <dbReference type="SAM" id="SignalP"/>
    </source>
</evidence>
<dbReference type="EMBL" id="JAFIMR010000021">
    <property type="protein sequence ID" value="KAI1865671.1"/>
    <property type="molecule type" value="Genomic_DNA"/>
</dbReference>
<proteinExistence type="predicted"/>
<dbReference type="InterPro" id="IPR045702">
    <property type="entry name" value="DUF6060"/>
</dbReference>
<dbReference type="OrthoDB" id="4995826at2759"/>
<gene>
    <name evidence="2" type="ORF">JX265_007994</name>
</gene>
<organism evidence="2 3">
    <name type="scientific">Neoarthrinium moseri</name>
    <dbReference type="NCBI Taxonomy" id="1658444"/>
    <lineage>
        <taxon>Eukaryota</taxon>
        <taxon>Fungi</taxon>
        <taxon>Dikarya</taxon>
        <taxon>Ascomycota</taxon>
        <taxon>Pezizomycotina</taxon>
        <taxon>Sordariomycetes</taxon>
        <taxon>Xylariomycetidae</taxon>
        <taxon>Amphisphaeriales</taxon>
        <taxon>Apiosporaceae</taxon>
        <taxon>Neoarthrinium</taxon>
    </lineage>
</organism>
<sequence length="335" mass="35984">MIAKTSSIVFASVLMTRHLVSAQFDGSFTLWSEPGCGTDPKVAFKEHSSAPIMFVKGESSCSGGSIGLEGFTPAEGRFSTYIDGSFLGEDCKLVFYDSPPDGESKRYDCWTGTPYRVLKKNSGCINVPVSEKFIYAYCCGKKCDGFLPVQKREELASTTNRDITKIKRAAIFERGPGKCNFKKTGGDVEITYKRGQKTGQTVNCPTTKSECEVNGEYSSTVGVSRSTSDTNSISVGASGGNPFFQVTGSYGHEWTSTTENSNSDSWSQSYSLKIPGGSSGYLVFKAKILCSKGTFEGDGCDEALKGQDSDWCVPAFTTGSGGKPVPDGTWSVLML</sequence>
<protein>
    <submittedName>
        <fullName evidence="2">Uncharacterized protein</fullName>
    </submittedName>
</protein>
<reference evidence="2" key="1">
    <citation type="submission" date="2021-03" db="EMBL/GenBank/DDBJ databases">
        <title>Revisited historic fungal species revealed as producer of novel bioactive compounds through whole genome sequencing and comparative genomics.</title>
        <authorList>
            <person name="Vignolle G.A."/>
            <person name="Hochenegger N."/>
            <person name="Mach R.L."/>
            <person name="Mach-Aigner A.R."/>
            <person name="Javad Rahimi M."/>
            <person name="Salim K.A."/>
            <person name="Chan C.M."/>
            <person name="Lim L.B.L."/>
            <person name="Cai F."/>
            <person name="Druzhinina I.S."/>
            <person name="U'Ren J.M."/>
            <person name="Derntl C."/>
        </authorList>
    </citation>
    <scope>NUCLEOTIDE SEQUENCE</scope>
    <source>
        <strain evidence="2">TUCIM 5799</strain>
    </source>
</reference>
<feature type="chain" id="PRO_5040430977" evidence="1">
    <location>
        <begin position="23"/>
        <end position="335"/>
    </location>
</feature>
<name>A0A9P9WJ05_9PEZI</name>
<dbReference type="AlphaFoldDB" id="A0A9P9WJ05"/>
<evidence type="ECO:0000313" key="2">
    <source>
        <dbReference type="EMBL" id="KAI1865671.1"/>
    </source>
</evidence>
<keyword evidence="1" id="KW-0732">Signal</keyword>
<evidence type="ECO:0000313" key="3">
    <source>
        <dbReference type="Proteomes" id="UP000829685"/>
    </source>
</evidence>
<comment type="caution">
    <text evidence="2">The sequence shown here is derived from an EMBL/GenBank/DDBJ whole genome shotgun (WGS) entry which is preliminary data.</text>
</comment>